<reference evidence="2 3" key="1">
    <citation type="submission" date="2019-03" db="EMBL/GenBank/DDBJ databases">
        <title>Dyadobacter AR-3-6 sp. nov., isolated from arctic soil.</title>
        <authorList>
            <person name="Chaudhary D.K."/>
        </authorList>
    </citation>
    <scope>NUCLEOTIDE SEQUENCE [LARGE SCALE GENOMIC DNA]</scope>
    <source>
        <strain evidence="2 3">AR-3-6</strain>
    </source>
</reference>
<comment type="caution">
    <text evidence="2">The sequence shown here is derived from an EMBL/GenBank/DDBJ whole genome shotgun (WGS) entry which is preliminary data.</text>
</comment>
<evidence type="ECO:0000313" key="2">
    <source>
        <dbReference type="EMBL" id="TDE15363.1"/>
    </source>
</evidence>
<dbReference type="CDD" id="cd06587">
    <property type="entry name" value="VOC"/>
    <property type="match status" value="1"/>
</dbReference>
<dbReference type="OrthoDB" id="9804907at2"/>
<accession>A0A4R5DWF6</accession>
<sequence>MLKDVKAFSGYSVDSLQTAKQFYSEVLKLEVSENKEMPLLNLHINGSSDVMIYEKPDHKPATYTVLNFPVEDIESVVSELKGAGVNFESYDLPQLKTDQDNIMRGNGPSIAWFKDPAGNILSVIGA</sequence>
<dbReference type="InterPro" id="IPR004360">
    <property type="entry name" value="Glyas_Fos-R_dOase_dom"/>
</dbReference>
<dbReference type="RefSeq" id="WP_131958626.1">
    <property type="nucleotide sequence ID" value="NZ_SMFL01000004.1"/>
</dbReference>
<evidence type="ECO:0000313" key="3">
    <source>
        <dbReference type="Proteomes" id="UP000294850"/>
    </source>
</evidence>
<dbReference type="InterPro" id="IPR029068">
    <property type="entry name" value="Glyas_Bleomycin-R_OHBP_Dase"/>
</dbReference>
<proteinExistence type="predicted"/>
<dbReference type="Pfam" id="PF00903">
    <property type="entry name" value="Glyoxalase"/>
    <property type="match status" value="1"/>
</dbReference>
<organism evidence="2 3">
    <name type="scientific">Dyadobacter psychrotolerans</name>
    <dbReference type="NCBI Taxonomy" id="2541721"/>
    <lineage>
        <taxon>Bacteria</taxon>
        <taxon>Pseudomonadati</taxon>
        <taxon>Bacteroidota</taxon>
        <taxon>Cytophagia</taxon>
        <taxon>Cytophagales</taxon>
        <taxon>Spirosomataceae</taxon>
        <taxon>Dyadobacter</taxon>
    </lineage>
</organism>
<dbReference type="Proteomes" id="UP000294850">
    <property type="component" value="Unassembled WGS sequence"/>
</dbReference>
<dbReference type="EMBL" id="SMFL01000004">
    <property type="protein sequence ID" value="TDE15363.1"/>
    <property type="molecule type" value="Genomic_DNA"/>
</dbReference>
<keyword evidence="3" id="KW-1185">Reference proteome</keyword>
<protein>
    <submittedName>
        <fullName evidence="2">VOC family protein</fullName>
    </submittedName>
</protein>
<gene>
    <name evidence="2" type="ORF">E0F88_12685</name>
</gene>
<feature type="domain" description="VOC" evidence="1">
    <location>
        <begin position="4"/>
        <end position="126"/>
    </location>
</feature>
<dbReference type="InterPro" id="IPR037523">
    <property type="entry name" value="VOC_core"/>
</dbReference>
<evidence type="ECO:0000259" key="1">
    <source>
        <dbReference type="PROSITE" id="PS51819"/>
    </source>
</evidence>
<dbReference type="AlphaFoldDB" id="A0A4R5DWF6"/>
<dbReference type="PROSITE" id="PS51819">
    <property type="entry name" value="VOC"/>
    <property type="match status" value="1"/>
</dbReference>
<dbReference type="SUPFAM" id="SSF54593">
    <property type="entry name" value="Glyoxalase/Bleomycin resistance protein/Dihydroxybiphenyl dioxygenase"/>
    <property type="match status" value="1"/>
</dbReference>
<name>A0A4R5DWF6_9BACT</name>
<dbReference type="Gene3D" id="3.10.180.10">
    <property type="entry name" value="2,3-Dihydroxybiphenyl 1,2-Dioxygenase, domain 1"/>
    <property type="match status" value="1"/>
</dbReference>